<evidence type="ECO:0000313" key="4">
    <source>
        <dbReference type="EMBL" id="UWP87132.1"/>
    </source>
</evidence>
<evidence type="ECO:0000313" key="5">
    <source>
        <dbReference type="Proteomes" id="UP001059617"/>
    </source>
</evidence>
<dbReference type="Gene3D" id="3.30.450.40">
    <property type="match status" value="1"/>
</dbReference>
<protein>
    <submittedName>
        <fullName evidence="4">Helix-turn-helix domain-containing protein</fullName>
    </submittedName>
</protein>
<evidence type="ECO:0000259" key="3">
    <source>
        <dbReference type="SMART" id="SM00065"/>
    </source>
</evidence>
<dbReference type="SMART" id="SM00065">
    <property type="entry name" value="GAF"/>
    <property type="match status" value="2"/>
</dbReference>
<feature type="region of interest" description="Disordered" evidence="2">
    <location>
        <begin position="290"/>
        <end position="314"/>
    </location>
</feature>
<dbReference type="PANTHER" id="PTHR33744:SF1">
    <property type="entry name" value="DNA-BINDING TRANSCRIPTIONAL ACTIVATOR ADER"/>
    <property type="match status" value="1"/>
</dbReference>
<gene>
    <name evidence="4" type="ORF">Dfulv_23975</name>
</gene>
<dbReference type="RefSeq" id="WP_259867010.1">
    <property type="nucleotide sequence ID" value="NZ_CP073720.1"/>
</dbReference>
<dbReference type="InterPro" id="IPR051448">
    <property type="entry name" value="CdaR-like_regulators"/>
</dbReference>
<dbReference type="EMBL" id="CP073720">
    <property type="protein sequence ID" value="UWP87132.1"/>
    <property type="molecule type" value="Genomic_DNA"/>
</dbReference>
<dbReference type="InterPro" id="IPR041522">
    <property type="entry name" value="CdaR_GGDEF"/>
</dbReference>
<dbReference type="Pfam" id="PF17853">
    <property type="entry name" value="GGDEF_2"/>
    <property type="match status" value="1"/>
</dbReference>
<reference evidence="4" key="2">
    <citation type="submission" date="2022-09" db="EMBL/GenBank/DDBJ databases">
        <title>Biosynthetic gene clusters of Dactylosporangioum fulvum.</title>
        <authorList>
            <person name="Caradec T."/>
        </authorList>
    </citation>
    <scope>NUCLEOTIDE SEQUENCE</scope>
    <source>
        <strain evidence="4">NRRL B-16292</strain>
    </source>
</reference>
<feature type="domain" description="GAF" evidence="3">
    <location>
        <begin position="35"/>
        <end position="221"/>
    </location>
</feature>
<accession>A0ABY5WC83</accession>
<proteinExistence type="inferred from homology"/>
<dbReference type="PANTHER" id="PTHR33744">
    <property type="entry name" value="CARBOHYDRATE DIACID REGULATOR"/>
    <property type="match status" value="1"/>
</dbReference>
<dbReference type="InterPro" id="IPR025736">
    <property type="entry name" value="PucR_C-HTH_dom"/>
</dbReference>
<evidence type="ECO:0000256" key="1">
    <source>
        <dbReference type="ARBA" id="ARBA00006754"/>
    </source>
</evidence>
<evidence type="ECO:0000256" key="2">
    <source>
        <dbReference type="SAM" id="MobiDB-lite"/>
    </source>
</evidence>
<feature type="domain" description="GAF" evidence="3">
    <location>
        <begin position="226"/>
        <end position="372"/>
    </location>
</feature>
<dbReference type="InterPro" id="IPR042070">
    <property type="entry name" value="PucR_C-HTH_sf"/>
</dbReference>
<dbReference type="Pfam" id="PF01590">
    <property type="entry name" value="GAF"/>
    <property type="match status" value="1"/>
</dbReference>
<dbReference type="Proteomes" id="UP001059617">
    <property type="component" value="Chromosome"/>
</dbReference>
<dbReference type="SUPFAM" id="SSF55781">
    <property type="entry name" value="GAF domain-like"/>
    <property type="match status" value="1"/>
</dbReference>
<feature type="region of interest" description="Disordered" evidence="2">
    <location>
        <begin position="109"/>
        <end position="130"/>
    </location>
</feature>
<comment type="similarity">
    <text evidence="1">Belongs to the CdaR family.</text>
</comment>
<keyword evidence="5" id="KW-1185">Reference proteome</keyword>
<name>A0ABY5WC83_9ACTN</name>
<sequence>MVPRFAPVQDDTRADAHRGLAALVDAAHDLTVPSDLESLLPVVARQARRLLGLSLAFVGVLDDEQGTVTVRAVDGLASGLAPGFRLPRDEGLAGAALTGAGPQWTADATGALDRTDRPPQAGRAWPADVNGADAGTAPGWAAAGEHGDPFAALVRAEALRAVIAVRLGHGTGRFGKRPFGVLCAADRRARPFTADECALLGSLAELAGAVIEKARLLDRTAARLSGLENTTARTAADLGRVRELGAVHRALVDLAVSGGDPQELVDEAGRRLRGGVRLYDADGRTLATSCEGPAWPDDGPADPPVNGTAGREPVALDPTTWRVPVVAGDRPLGTLLVRTGRSLTGVERQVLPLVAQAAAVVLRHHAGSAAEEHAREDLLDDLLVTPPRPRRRLDRAARRLGVDLDRPYVVLVARPEDAARDPGAQRRPGRAAIWAASHARRTGGLSGTRDGHLVLVLPGTDPGAAARTVTDELSALLGTPVTIGAAGPASGAAALAAGHREALRCIDALTALDLTGRGASGRELGFLGVLMSGRQGVDTFVDAVLGPVLDHDRRRFTDLTRTLDAYFEAGGSPTNAAERLHVHPNTVARRLERVKELLGPDWQRPVKALDVQLALRLFRLRDTLSGEPRGQRR</sequence>
<dbReference type="Pfam" id="PF13556">
    <property type="entry name" value="HTH_30"/>
    <property type="match status" value="1"/>
</dbReference>
<organism evidence="4 5">
    <name type="scientific">Dactylosporangium fulvum</name>
    <dbReference type="NCBI Taxonomy" id="53359"/>
    <lineage>
        <taxon>Bacteria</taxon>
        <taxon>Bacillati</taxon>
        <taxon>Actinomycetota</taxon>
        <taxon>Actinomycetes</taxon>
        <taxon>Micromonosporales</taxon>
        <taxon>Micromonosporaceae</taxon>
        <taxon>Dactylosporangium</taxon>
    </lineage>
</organism>
<dbReference type="InterPro" id="IPR003018">
    <property type="entry name" value="GAF"/>
</dbReference>
<dbReference type="InterPro" id="IPR029016">
    <property type="entry name" value="GAF-like_dom_sf"/>
</dbReference>
<dbReference type="Gene3D" id="1.10.10.2840">
    <property type="entry name" value="PucR C-terminal helix-turn-helix domain"/>
    <property type="match status" value="1"/>
</dbReference>
<reference evidence="4" key="1">
    <citation type="submission" date="2021-04" db="EMBL/GenBank/DDBJ databases">
        <authorList>
            <person name="Hartkoorn R.C."/>
            <person name="Beaudoing E."/>
            <person name="Hot D."/>
        </authorList>
    </citation>
    <scope>NUCLEOTIDE SEQUENCE</scope>
    <source>
        <strain evidence="4">NRRL B-16292</strain>
    </source>
</reference>